<dbReference type="InterPro" id="IPR001279">
    <property type="entry name" value="Metallo-B-lactamas"/>
</dbReference>
<dbReference type="AlphaFoldDB" id="I1XLU5"/>
<name>I1XLU5_METNJ</name>
<dbReference type="InterPro" id="IPR036866">
    <property type="entry name" value="RibonucZ/Hydroxyglut_hydro"/>
</dbReference>
<dbReference type="PATRIC" id="fig|754476.3.peg.2525"/>
<organism evidence="5 6">
    <name type="scientific">Methylophaga nitratireducenticrescens</name>
    <dbReference type="NCBI Taxonomy" id="754476"/>
    <lineage>
        <taxon>Bacteria</taxon>
        <taxon>Pseudomonadati</taxon>
        <taxon>Pseudomonadota</taxon>
        <taxon>Gammaproteobacteria</taxon>
        <taxon>Thiotrichales</taxon>
        <taxon>Piscirickettsiaceae</taxon>
        <taxon>Methylophaga</taxon>
    </lineage>
</organism>
<dbReference type="eggNOG" id="COG0491">
    <property type="taxonomic scope" value="Bacteria"/>
</dbReference>
<dbReference type="KEGG" id="mej:Q7A_2571"/>
<dbReference type="STRING" id="754476.Q7A_2571"/>
<dbReference type="GO" id="GO:0004416">
    <property type="term" value="F:hydroxyacylglutathione hydrolase activity"/>
    <property type="evidence" value="ECO:0007669"/>
    <property type="project" value="UniProtKB-EC"/>
</dbReference>
<protein>
    <submittedName>
        <fullName evidence="5">Hydroxyacylglutathione hydrolase</fullName>
        <ecNumber evidence="5">3.1.2.6</ecNumber>
    </submittedName>
</protein>
<keyword evidence="2" id="KW-0479">Metal-binding</keyword>
<gene>
    <name evidence="5" type="ordered locus">Q7A_2571</name>
</gene>
<dbReference type="SUPFAM" id="SSF56281">
    <property type="entry name" value="Metallo-hydrolase/oxidoreductase"/>
    <property type="match status" value="1"/>
</dbReference>
<dbReference type="OrthoDB" id="9802248at2"/>
<dbReference type="GO" id="GO:0046872">
    <property type="term" value="F:metal ion binding"/>
    <property type="evidence" value="ECO:0007669"/>
    <property type="project" value="UniProtKB-KW"/>
</dbReference>
<evidence type="ECO:0000256" key="1">
    <source>
        <dbReference type="ARBA" id="ARBA00001947"/>
    </source>
</evidence>
<comment type="cofactor">
    <cofactor evidence="1">
        <name>Zn(2+)</name>
        <dbReference type="ChEBI" id="CHEBI:29105"/>
    </cofactor>
</comment>
<dbReference type="HOGENOM" id="CLU_030571_5_4_6"/>
<evidence type="ECO:0000256" key="4">
    <source>
        <dbReference type="ARBA" id="ARBA00022833"/>
    </source>
</evidence>
<evidence type="ECO:0000256" key="2">
    <source>
        <dbReference type="ARBA" id="ARBA00022723"/>
    </source>
</evidence>
<dbReference type="PANTHER" id="PTHR46233:SF3">
    <property type="entry name" value="HYDROXYACYLGLUTATHIONE HYDROLASE GLOC"/>
    <property type="match status" value="1"/>
</dbReference>
<proteinExistence type="predicted"/>
<dbReference type="EC" id="3.1.2.6" evidence="5"/>
<sequence length="213" mass="23836">MKITCFTVGAFQVNTYLIEDETTGDAAIIDTGETDELVQKLLSINPRPRIQKILLTHGHLDHAGGLVALQSQFDVPTYLPRKELPLFETLPVQGDWFGQPSFNRPCGRIDHFVDDGDDIHLGDTKLRFISTPGHTPGQGCYYDEQDIFVGDTLFFGSVGRTDLPMGNPAIMQQSLQRLMQLPGHLRMHSGHGPVTTLAYEKQYNPFLTFLRHA</sequence>
<reference evidence="5 6" key="1">
    <citation type="journal article" date="2012" name="J. Bacteriol.">
        <title>Complete genome sequences of Methylophaga sp. strain JAM1 and Methylophaga sp. strain JAM7.</title>
        <authorList>
            <person name="Villeneuve C."/>
            <person name="Martineau C."/>
            <person name="Mauffrey F."/>
            <person name="Villemur R."/>
        </authorList>
    </citation>
    <scope>NUCLEOTIDE SEQUENCE [LARGE SCALE GENOMIC DNA]</scope>
    <source>
        <strain evidence="5 6">JAM1</strain>
    </source>
</reference>
<keyword evidence="4" id="KW-0862">Zinc</keyword>
<evidence type="ECO:0000313" key="5">
    <source>
        <dbReference type="EMBL" id="AFI85364.1"/>
    </source>
</evidence>
<dbReference type="RefSeq" id="WP_014707726.1">
    <property type="nucleotide sequence ID" value="NC_017857.3"/>
</dbReference>
<evidence type="ECO:0000313" key="6">
    <source>
        <dbReference type="Proteomes" id="UP000009144"/>
    </source>
</evidence>
<keyword evidence="6" id="KW-1185">Reference proteome</keyword>
<dbReference type="PANTHER" id="PTHR46233">
    <property type="entry name" value="HYDROXYACYLGLUTATHIONE HYDROLASE GLOC"/>
    <property type="match status" value="1"/>
</dbReference>
<dbReference type="Gene3D" id="3.60.15.10">
    <property type="entry name" value="Ribonuclease Z/Hydroxyacylglutathione hydrolase-like"/>
    <property type="match status" value="1"/>
</dbReference>
<dbReference type="SMART" id="SM00849">
    <property type="entry name" value="Lactamase_B"/>
    <property type="match status" value="1"/>
</dbReference>
<evidence type="ECO:0000256" key="3">
    <source>
        <dbReference type="ARBA" id="ARBA00022801"/>
    </source>
</evidence>
<accession>I1XLU5</accession>
<dbReference type="Proteomes" id="UP000009144">
    <property type="component" value="Chromosome"/>
</dbReference>
<dbReference type="InterPro" id="IPR051453">
    <property type="entry name" value="MBL_Glyoxalase_II"/>
</dbReference>
<keyword evidence="3 5" id="KW-0378">Hydrolase</keyword>
<dbReference type="EMBL" id="CP003390">
    <property type="protein sequence ID" value="AFI85364.1"/>
    <property type="molecule type" value="Genomic_DNA"/>
</dbReference>
<reference evidence="5 6" key="2">
    <citation type="journal article" date="2013" name="Int. J. Syst. Evol. Microbiol.">
        <title>Methylophaga nitratireducenticrescens sp. nov. and Methylophaga frappieri sp. nov., isolated from the biofilm of the methanol-fed denitrification system treating the seawater at the Montreal Biodome.</title>
        <authorList>
            <person name="Villeneuve C."/>
            <person name="Martineau C."/>
            <person name="Mauffrey F."/>
            <person name="Villemur R."/>
        </authorList>
    </citation>
    <scope>NUCLEOTIDE SEQUENCE [LARGE SCALE GENOMIC DNA]</scope>
    <source>
        <strain evidence="5 6">JAM1</strain>
    </source>
</reference>
<dbReference type="Pfam" id="PF00753">
    <property type="entry name" value="Lactamase_B"/>
    <property type="match status" value="1"/>
</dbReference>